<comment type="caution">
    <text evidence="1">The sequence shown here is derived from an EMBL/GenBank/DDBJ whole genome shotgun (WGS) entry which is preliminary data.</text>
</comment>
<evidence type="ECO:0000313" key="1">
    <source>
        <dbReference type="EMBL" id="KAJ8416909.1"/>
    </source>
</evidence>
<reference evidence="1" key="1">
    <citation type="journal article" date="2023" name="Science">
        <title>Genome structures resolve the early diversification of teleost fishes.</title>
        <authorList>
            <person name="Parey E."/>
            <person name="Louis A."/>
            <person name="Montfort J."/>
            <person name="Bouchez O."/>
            <person name="Roques C."/>
            <person name="Iampietro C."/>
            <person name="Lluch J."/>
            <person name="Castinel A."/>
            <person name="Donnadieu C."/>
            <person name="Desvignes T."/>
            <person name="Floi Bucao C."/>
            <person name="Jouanno E."/>
            <person name="Wen M."/>
            <person name="Mejri S."/>
            <person name="Dirks R."/>
            <person name="Jansen H."/>
            <person name="Henkel C."/>
            <person name="Chen W.J."/>
            <person name="Zahm M."/>
            <person name="Cabau C."/>
            <person name="Klopp C."/>
            <person name="Thompson A.W."/>
            <person name="Robinson-Rechavi M."/>
            <person name="Braasch I."/>
            <person name="Lecointre G."/>
            <person name="Bobe J."/>
            <person name="Postlethwait J.H."/>
            <person name="Berthelot C."/>
            <person name="Roest Crollius H."/>
            <person name="Guiguen Y."/>
        </authorList>
    </citation>
    <scope>NUCLEOTIDE SEQUENCE</scope>
    <source>
        <strain evidence="1">NC1722</strain>
    </source>
</reference>
<dbReference type="AlphaFoldDB" id="A0AAD7X2E5"/>
<dbReference type="Proteomes" id="UP001221898">
    <property type="component" value="Unassembled WGS sequence"/>
</dbReference>
<gene>
    <name evidence="1" type="ORF">AAFF_G00327870</name>
</gene>
<dbReference type="PANTHER" id="PTHR46481:SF9">
    <property type="entry name" value="ZINC FINGER BED DOMAIN-CONTAINING PROTEIN 1-LIKE"/>
    <property type="match status" value="1"/>
</dbReference>
<dbReference type="InterPro" id="IPR012337">
    <property type="entry name" value="RNaseH-like_sf"/>
</dbReference>
<dbReference type="PANTHER" id="PTHR46481">
    <property type="entry name" value="ZINC FINGER BED DOMAIN-CONTAINING PROTEIN 4"/>
    <property type="match status" value="1"/>
</dbReference>
<dbReference type="EMBL" id="JAINUG010000005">
    <property type="protein sequence ID" value="KAJ8416909.1"/>
    <property type="molecule type" value="Genomic_DNA"/>
</dbReference>
<keyword evidence="2" id="KW-1185">Reference proteome</keyword>
<dbReference type="SUPFAM" id="SSF53098">
    <property type="entry name" value="Ribonuclease H-like"/>
    <property type="match status" value="1"/>
</dbReference>
<name>A0AAD7X2E5_9TELE</name>
<evidence type="ECO:0000313" key="2">
    <source>
        <dbReference type="Proteomes" id="UP001221898"/>
    </source>
</evidence>
<sequence>MVECFKGMLEEWKVSRESLCAMTTDNGSNMKRAFQDSTNFSSVWLSCFGHNLNLAISKALKVPKVDSAIRACRHLVQGFNRSWKKKRELRHQQAKLALP</sequence>
<accession>A0AAD7X2E5</accession>
<proteinExistence type="predicted"/>
<protein>
    <submittedName>
        <fullName evidence="1">Uncharacterized protein</fullName>
    </submittedName>
</protein>
<organism evidence="1 2">
    <name type="scientific">Aldrovandia affinis</name>
    <dbReference type="NCBI Taxonomy" id="143900"/>
    <lineage>
        <taxon>Eukaryota</taxon>
        <taxon>Metazoa</taxon>
        <taxon>Chordata</taxon>
        <taxon>Craniata</taxon>
        <taxon>Vertebrata</taxon>
        <taxon>Euteleostomi</taxon>
        <taxon>Actinopterygii</taxon>
        <taxon>Neopterygii</taxon>
        <taxon>Teleostei</taxon>
        <taxon>Notacanthiformes</taxon>
        <taxon>Halosauridae</taxon>
        <taxon>Aldrovandia</taxon>
    </lineage>
</organism>
<dbReference type="InterPro" id="IPR052035">
    <property type="entry name" value="ZnF_BED_domain_contain"/>
</dbReference>